<dbReference type="AlphaFoldDB" id="A0A284R287"/>
<name>A0A284R287_ARMOS</name>
<evidence type="ECO:0000313" key="1">
    <source>
        <dbReference type="EMBL" id="SJL02802.1"/>
    </source>
</evidence>
<accession>A0A284R287</accession>
<dbReference type="STRING" id="47428.A0A284R287"/>
<protein>
    <recommendedName>
        <fullName evidence="3">BTB domain-containing protein</fullName>
    </recommendedName>
</protein>
<dbReference type="OrthoDB" id="10395188at2759"/>
<dbReference type="EMBL" id="FUEG01000004">
    <property type="protein sequence ID" value="SJL02802.1"/>
    <property type="molecule type" value="Genomic_DNA"/>
</dbReference>
<proteinExistence type="predicted"/>
<gene>
    <name evidence="1" type="ORF">ARMOST_06139</name>
</gene>
<sequence>MVSLQATRRPPFITSVLQELAATYHPNFNTTDGSVLLFSLDGVLYRLLSFALRQSTTFLTSDTFTFGSDGKPIPIHIHNVTLEQLRRILTGLAVLGTHLTTSKEQEAELASKHILCLSLYEEQHEEALQRISLVKLFKFHRKRWGEFWESMAWDAGYRERGNSVDGSVWIALVWQMFSDLDARTSGDRSCSMEIKEWPEKEVCWSEKCSGCRNFTYDRLEVLERVRNSQAEFPDSSMLETNVPKTRPIISVNIGDSLKYVYINLSKHPSPIQCQNPFTGLLAVQDDIRIWRYHTLNP</sequence>
<evidence type="ECO:0000313" key="2">
    <source>
        <dbReference type="Proteomes" id="UP000219338"/>
    </source>
</evidence>
<keyword evidence="2" id="KW-1185">Reference proteome</keyword>
<evidence type="ECO:0008006" key="3">
    <source>
        <dbReference type="Google" id="ProtNLM"/>
    </source>
</evidence>
<reference evidence="2" key="1">
    <citation type="journal article" date="2017" name="Nat. Ecol. Evol.">
        <title>Genome expansion and lineage-specific genetic innovations in the forest pathogenic fungi Armillaria.</title>
        <authorList>
            <person name="Sipos G."/>
            <person name="Prasanna A.N."/>
            <person name="Walter M.C."/>
            <person name="O'Connor E."/>
            <person name="Balint B."/>
            <person name="Krizsan K."/>
            <person name="Kiss B."/>
            <person name="Hess J."/>
            <person name="Varga T."/>
            <person name="Slot J."/>
            <person name="Riley R."/>
            <person name="Boka B."/>
            <person name="Rigling D."/>
            <person name="Barry K."/>
            <person name="Lee J."/>
            <person name="Mihaltcheva S."/>
            <person name="LaButti K."/>
            <person name="Lipzen A."/>
            <person name="Waldron R."/>
            <person name="Moloney N.M."/>
            <person name="Sperisen C."/>
            <person name="Kredics L."/>
            <person name="Vagvoelgyi C."/>
            <person name="Patrignani A."/>
            <person name="Fitzpatrick D."/>
            <person name="Nagy I."/>
            <person name="Doyle S."/>
            <person name="Anderson J.B."/>
            <person name="Grigoriev I.V."/>
            <person name="Gueldener U."/>
            <person name="Muensterkoetter M."/>
            <person name="Nagy L.G."/>
        </authorList>
    </citation>
    <scope>NUCLEOTIDE SEQUENCE [LARGE SCALE GENOMIC DNA]</scope>
    <source>
        <strain evidence="2">C18/9</strain>
    </source>
</reference>
<dbReference type="Proteomes" id="UP000219338">
    <property type="component" value="Unassembled WGS sequence"/>
</dbReference>
<organism evidence="1 2">
    <name type="scientific">Armillaria ostoyae</name>
    <name type="common">Armillaria root rot fungus</name>
    <dbReference type="NCBI Taxonomy" id="47428"/>
    <lineage>
        <taxon>Eukaryota</taxon>
        <taxon>Fungi</taxon>
        <taxon>Dikarya</taxon>
        <taxon>Basidiomycota</taxon>
        <taxon>Agaricomycotina</taxon>
        <taxon>Agaricomycetes</taxon>
        <taxon>Agaricomycetidae</taxon>
        <taxon>Agaricales</taxon>
        <taxon>Marasmiineae</taxon>
        <taxon>Physalacriaceae</taxon>
        <taxon>Armillaria</taxon>
    </lineage>
</organism>